<feature type="region of interest" description="Disordered" evidence="1">
    <location>
        <begin position="176"/>
        <end position="199"/>
    </location>
</feature>
<gene>
    <name evidence="2" type="ORF">Ddye_029096</name>
</gene>
<organism evidence="2 3">
    <name type="scientific">Dipteronia dyeriana</name>
    <dbReference type="NCBI Taxonomy" id="168575"/>
    <lineage>
        <taxon>Eukaryota</taxon>
        <taxon>Viridiplantae</taxon>
        <taxon>Streptophyta</taxon>
        <taxon>Embryophyta</taxon>
        <taxon>Tracheophyta</taxon>
        <taxon>Spermatophyta</taxon>
        <taxon>Magnoliopsida</taxon>
        <taxon>eudicotyledons</taxon>
        <taxon>Gunneridae</taxon>
        <taxon>Pentapetalae</taxon>
        <taxon>rosids</taxon>
        <taxon>malvids</taxon>
        <taxon>Sapindales</taxon>
        <taxon>Sapindaceae</taxon>
        <taxon>Hippocastanoideae</taxon>
        <taxon>Acereae</taxon>
        <taxon>Dipteronia</taxon>
    </lineage>
</organism>
<protein>
    <recommendedName>
        <fullName evidence="4">DUF223 domain-containing protein</fullName>
    </recommendedName>
</protein>
<keyword evidence="3" id="KW-1185">Reference proteome</keyword>
<dbReference type="InterPro" id="IPR012340">
    <property type="entry name" value="NA-bd_OB-fold"/>
</dbReference>
<evidence type="ECO:0008006" key="4">
    <source>
        <dbReference type="Google" id="ProtNLM"/>
    </source>
</evidence>
<evidence type="ECO:0000313" key="2">
    <source>
        <dbReference type="EMBL" id="KAK2634304.1"/>
    </source>
</evidence>
<proteinExistence type="predicted"/>
<comment type="caution">
    <text evidence="2">The sequence shown here is derived from an EMBL/GenBank/DDBJ whole genome shotgun (WGS) entry which is preliminary data.</text>
</comment>
<dbReference type="EMBL" id="JANJYI010000009">
    <property type="protein sequence ID" value="KAK2634304.1"/>
    <property type="molecule type" value="Genomic_DNA"/>
</dbReference>
<sequence>MENVCLRLAMEVITPQLEAIEVGGDTIRPGTKGGRIQASARGTLRIKDHLVEGSVYEFSNFGVALNTQIYKPIRHVYKLTFNLRTTLTLVPTSTFPIYGFSFVDFDDIANKTKEDTYLVVNIKNKTSFNWEFQVGKVCTDKSITEDFAKEVKANEGSKSQTCDSVTDFATPLKRSYAEVEGNGTADEEGELSSTSRNYN</sequence>
<evidence type="ECO:0000256" key="1">
    <source>
        <dbReference type="SAM" id="MobiDB-lite"/>
    </source>
</evidence>
<dbReference type="Proteomes" id="UP001280121">
    <property type="component" value="Unassembled WGS sequence"/>
</dbReference>
<reference evidence="2" key="1">
    <citation type="journal article" date="2023" name="Plant J.">
        <title>Genome sequences and population genomics provide insights into the demographic history, inbreeding, and mutation load of two 'living fossil' tree species of Dipteronia.</title>
        <authorList>
            <person name="Feng Y."/>
            <person name="Comes H.P."/>
            <person name="Chen J."/>
            <person name="Zhu S."/>
            <person name="Lu R."/>
            <person name="Zhang X."/>
            <person name="Li P."/>
            <person name="Qiu J."/>
            <person name="Olsen K.M."/>
            <person name="Qiu Y."/>
        </authorList>
    </citation>
    <scope>NUCLEOTIDE SEQUENCE</scope>
    <source>
        <strain evidence="2">KIB01</strain>
    </source>
</reference>
<dbReference type="AlphaFoldDB" id="A0AAD9WKA5"/>
<evidence type="ECO:0000313" key="3">
    <source>
        <dbReference type="Proteomes" id="UP001280121"/>
    </source>
</evidence>
<dbReference type="Gene3D" id="2.40.50.140">
    <property type="entry name" value="Nucleic acid-binding proteins"/>
    <property type="match status" value="1"/>
</dbReference>
<accession>A0AAD9WKA5</accession>
<name>A0AAD9WKA5_9ROSI</name>